<dbReference type="FunFam" id="1.10.640.10:FF:000001">
    <property type="entry name" value="Peroxidasin homolog"/>
    <property type="match status" value="1"/>
</dbReference>
<keyword evidence="6 9" id="KW-0408">Iron</keyword>
<keyword evidence="5" id="KW-0560">Oxidoreductase</keyword>
<dbReference type="Gene3D" id="1.10.640.10">
    <property type="entry name" value="Haem peroxidase domain superfamily, animal type"/>
    <property type="match status" value="1"/>
</dbReference>
<keyword evidence="3 9" id="KW-0479">Metal-binding</keyword>
<reference evidence="11" key="1">
    <citation type="submission" date="2025-08" db="UniProtKB">
        <authorList>
            <consortium name="Ensembl"/>
        </authorList>
    </citation>
    <scope>IDENTIFICATION</scope>
</reference>
<dbReference type="GO" id="GO:0006954">
    <property type="term" value="P:inflammatory response"/>
    <property type="evidence" value="ECO:0007669"/>
    <property type="project" value="Ensembl"/>
</dbReference>
<feature type="binding site" description="axial binding residue" evidence="9">
    <location>
        <position position="487"/>
    </location>
    <ligand>
        <name>heme b</name>
        <dbReference type="ChEBI" id="CHEBI:60344"/>
    </ligand>
    <ligandPart>
        <name>Fe</name>
        <dbReference type="ChEBI" id="CHEBI:18248"/>
    </ligandPart>
</feature>
<evidence type="ECO:0000256" key="6">
    <source>
        <dbReference type="ARBA" id="ARBA00023004"/>
    </source>
</evidence>
<dbReference type="Ensembl" id="ENSHBUT00000035456.1">
    <property type="protein sequence ID" value="ENSHBUP00000034147.1"/>
    <property type="gene ID" value="ENSHBUG00000021491.1"/>
</dbReference>
<dbReference type="InterPro" id="IPR010255">
    <property type="entry name" value="Haem_peroxidase_sf"/>
</dbReference>
<dbReference type="GO" id="GO:0005737">
    <property type="term" value="C:cytoplasm"/>
    <property type="evidence" value="ECO:0007669"/>
    <property type="project" value="Ensembl"/>
</dbReference>
<feature type="chain" id="PRO_5018673731" evidence="10">
    <location>
        <begin position="17"/>
        <end position="820"/>
    </location>
</feature>
<dbReference type="GO" id="GO:0009617">
    <property type="term" value="P:response to bacterium"/>
    <property type="evidence" value="ECO:0007669"/>
    <property type="project" value="Ensembl"/>
</dbReference>
<keyword evidence="2 9" id="KW-0349">Heme</keyword>
<feature type="signal peptide" evidence="10">
    <location>
        <begin position="1"/>
        <end position="16"/>
    </location>
</feature>
<sequence length="820" mass="92265">MHFSVLLMLGICLVPAELKPAKEYLGSPFLQRSFEEARKIVDDAYKYSREESLRRVRRDVVSPHDALRLLKQPRGDTRSAVRSADYMAQTIRLVQEKVHHVHKRSLNATDLLKPEDLQKLAEITGCAARVKAPQCVTTPNLIKYRTITSVCNNLKNPRLGASNTPFTRWLPAEYDDGISEPKGWNRTRKFNNFLLPLVRQVSNNILSTGDAGISNDSVYSHMVTLFGQWNDHDLTFTPFSPSIRSFSNGVNCDESCEHTEPCIPIPLPPGDSRLSFSQCIPAFRSAPACGTGYSALNFGGETNRREQVNALTAFLDLSQVYGSEDKLALTLRNLTDDGGLLRVNTEFRDNGRELLPFHSLQVQMCATRKRVTNDTNAREIPCFIAGDARVDENIGLTSLHTLFLREHNRLARALKRINPHWDSETLYQEARKIMGAYTQLFVFRDYLPHIVGTNAMRRQLGRYPGYNPAVDPSISNVFATAAYRFAHLAVQPIMFRLDTNFRDHPQFPSVPLFKAFFTPWRIAFEGGIDPLLRGLFGSPAKLNTQDHMMVTALRDKLFQFVQHISLDLGSLNMQRARDHGIPGYNAWRRFCGLSQPKNQEELGRVLNNNNLARKLLELYGTPDNIDVWLGGVAEPFAEGGRVGPLFACLIATQFQRIRQGDRLWYENPGVFTQQQKAALSRVTLSSIICENTGIQSVTRDVFSVTSARNRLTACTAAPRLNLDAWRERRCGLGNCFPLNEADVLNGVQSQDLQGNEVIEDLQDDGVVEDLKANEVTDDLRLNGVTDDLRLNGVTDDVQGNEVHISPYLTVLLSDHYFPSN</sequence>
<dbReference type="PROSITE" id="PS50292">
    <property type="entry name" value="PEROXIDASE_3"/>
    <property type="match status" value="1"/>
</dbReference>
<dbReference type="Pfam" id="PF03098">
    <property type="entry name" value="An_peroxidase"/>
    <property type="match status" value="1"/>
</dbReference>
<dbReference type="PANTHER" id="PTHR11475">
    <property type="entry name" value="OXIDASE/PEROXIDASE"/>
    <property type="match status" value="1"/>
</dbReference>
<comment type="similarity">
    <text evidence="8">Belongs to the peroxidase family. XPO subfamily.</text>
</comment>
<evidence type="ECO:0000256" key="7">
    <source>
        <dbReference type="ARBA" id="ARBA00023157"/>
    </source>
</evidence>
<dbReference type="PRINTS" id="PR00457">
    <property type="entry name" value="ANPEROXIDASE"/>
</dbReference>
<dbReference type="GO" id="GO:0005615">
    <property type="term" value="C:extracellular space"/>
    <property type="evidence" value="ECO:0007669"/>
    <property type="project" value="TreeGrafter"/>
</dbReference>
<proteinExistence type="inferred from homology"/>
<evidence type="ECO:0000256" key="2">
    <source>
        <dbReference type="ARBA" id="ARBA00022617"/>
    </source>
</evidence>
<evidence type="ECO:0000256" key="5">
    <source>
        <dbReference type="ARBA" id="ARBA00023002"/>
    </source>
</evidence>
<dbReference type="PANTHER" id="PTHR11475:SF63">
    <property type="entry name" value="EOSINOPHIL PEROXIDASE"/>
    <property type="match status" value="1"/>
</dbReference>
<dbReference type="GO" id="GO:0046872">
    <property type="term" value="F:metal ion binding"/>
    <property type="evidence" value="ECO:0007669"/>
    <property type="project" value="UniProtKB-KW"/>
</dbReference>
<dbReference type="InterPro" id="IPR019791">
    <property type="entry name" value="Haem_peroxidase_animal"/>
</dbReference>
<evidence type="ECO:0000313" key="12">
    <source>
        <dbReference type="Proteomes" id="UP000264840"/>
    </source>
</evidence>
<evidence type="ECO:0000256" key="1">
    <source>
        <dbReference type="ARBA" id="ARBA00001970"/>
    </source>
</evidence>
<name>A0A3Q2X4P5_HAPBU</name>
<dbReference type="AlphaFoldDB" id="A0A3Q2X4P5"/>
<dbReference type="OMA" id="EFSHMVT"/>
<protein>
    <submittedName>
        <fullName evidence="11">Myeloid-specific peroxidase</fullName>
    </submittedName>
</protein>
<evidence type="ECO:0000256" key="10">
    <source>
        <dbReference type="SAM" id="SignalP"/>
    </source>
</evidence>
<dbReference type="Proteomes" id="UP000264840">
    <property type="component" value="Unplaced"/>
</dbReference>
<keyword evidence="4 10" id="KW-0732">Signal</keyword>
<reference evidence="11" key="2">
    <citation type="submission" date="2025-09" db="UniProtKB">
        <authorList>
            <consortium name="Ensembl"/>
        </authorList>
    </citation>
    <scope>IDENTIFICATION</scope>
</reference>
<dbReference type="GO" id="GO:0006979">
    <property type="term" value="P:response to oxidative stress"/>
    <property type="evidence" value="ECO:0007669"/>
    <property type="project" value="InterPro"/>
</dbReference>
<dbReference type="GO" id="GO:0020037">
    <property type="term" value="F:heme binding"/>
    <property type="evidence" value="ECO:0007669"/>
    <property type="project" value="InterPro"/>
</dbReference>
<keyword evidence="12" id="KW-1185">Reference proteome</keyword>
<dbReference type="GO" id="GO:0010310">
    <property type="term" value="P:regulation of hydrogen peroxide metabolic process"/>
    <property type="evidence" value="ECO:0007669"/>
    <property type="project" value="Ensembl"/>
</dbReference>
<organism evidence="11 12">
    <name type="scientific">Haplochromis burtoni</name>
    <name type="common">Burton's mouthbrooder</name>
    <name type="synonym">Chromis burtoni</name>
    <dbReference type="NCBI Taxonomy" id="8153"/>
    <lineage>
        <taxon>Eukaryota</taxon>
        <taxon>Metazoa</taxon>
        <taxon>Chordata</taxon>
        <taxon>Craniata</taxon>
        <taxon>Vertebrata</taxon>
        <taxon>Euteleostomi</taxon>
        <taxon>Actinopterygii</taxon>
        <taxon>Neopterygii</taxon>
        <taxon>Teleostei</taxon>
        <taxon>Neoteleostei</taxon>
        <taxon>Acanthomorphata</taxon>
        <taxon>Ovalentaria</taxon>
        <taxon>Cichlomorphae</taxon>
        <taxon>Cichliformes</taxon>
        <taxon>Cichlidae</taxon>
        <taxon>African cichlids</taxon>
        <taxon>Pseudocrenilabrinae</taxon>
        <taxon>Haplochromini</taxon>
        <taxon>Haplochromis</taxon>
    </lineage>
</organism>
<accession>A0A3Q2X4P5</accession>
<dbReference type="InterPro" id="IPR037120">
    <property type="entry name" value="Haem_peroxidase_sf_animal"/>
</dbReference>
<evidence type="ECO:0000256" key="9">
    <source>
        <dbReference type="PIRSR" id="PIRSR619791-2"/>
    </source>
</evidence>
<keyword evidence="7" id="KW-1015">Disulfide bond</keyword>
<dbReference type="STRING" id="8153.ENSHBUP00000034147"/>
<dbReference type="SUPFAM" id="SSF48113">
    <property type="entry name" value="Heme-dependent peroxidases"/>
    <property type="match status" value="1"/>
</dbReference>
<dbReference type="GeneTree" id="ENSGT00940000156009"/>
<dbReference type="GO" id="GO:0004601">
    <property type="term" value="F:peroxidase activity"/>
    <property type="evidence" value="ECO:0007669"/>
    <property type="project" value="Ensembl"/>
</dbReference>
<evidence type="ECO:0000256" key="4">
    <source>
        <dbReference type="ARBA" id="ARBA00022729"/>
    </source>
</evidence>
<evidence type="ECO:0000256" key="3">
    <source>
        <dbReference type="ARBA" id="ARBA00022723"/>
    </source>
</evidence>
<evidence type="ECO:0000313" key="11">
    <source>
        <dbReference type="Ensembl" id="ENSHBUP00000034147.1"/>
    </source>
</evidence>
<comment type="cofactor">
    <cofactor evidence="1">
        <name>heme b</name>
        <dbReference type="ChEBI" id="CHEBI:60344"/>
    </cofactor>
</comment>
<evidence type="ECO:0000256" key="8">
    <source>
        <dbReference type="ARBA" id="ARBA00061342"/>
    </source>
</evidence>